<dbReference type="AlphaFoldDB" id="A0AAD3P7H2"/>
<gene>
    <name evidence="2" type="ORF">Nepgr_002707</name>
</gene>
<keyword evidence="3" id="KW-1185">Reference proteome</keyword>
<name>A0AAD3P7H2_NEPGR</name>
<dbReference type="Proteomes" id="UP001279734">
    <property type="component" value="Unassembled WGS sequence"/>
</dbReference>
<comment type="caution">
    <text evidence="2">The sequence shown here is derived from an EMBL/GenBank/DDBJ whole genome shotgun (WGS) entry which is preliminary data.</text>
</comment>
<accession>A0AAD3P7H2</accession>
<dbReference type="EMBL" id="BSYO01000002">
    <property type="protein sequence ID" value="GMH00868.1"/>
    <property type="molecule type" value="Genomic_DNA"/>
</dbReference>
<feature type="region of interest" description="Disordered" evidence="1">
    <location>
        <begin position="1"/>
        <end position="27"/>
    </location>
</feature>
<sequence>MEEGTESRFTVGGEPRTPSAETPREPKVVGVVSVPKTSGLTRPICELAQVREDVITIEAVLTEERVLNLSTEIA</sequence>
<organism evidence="2 3">
    <name type="scientific">Nepenthes gracilis</name>
    <name type="common">Slender pitcher plant</name>
    <dbReference type="NCBI Taxonomy" id="150966"/>
    <lineage>
        <taxon>Eukaryota</taxon>
        <taxon>Viridiplantae</taxon>
        <taxon>Streptophyta</taxon>
        <taxon>Embryophyta</taxon>
        <taxon>Tracheophyta</taxon>
        <taxon>Spermatophyta</taxon>
        <taxon>Magnoliopsida</taxon>
        <taxon>eudicotyledons</taxon>
        <taxon>Gunneridae</taxon>
        <taxon>Pentapetalae</taxon>
        <taxon>Caryophyllales</taxon>
        <taxon>Nepenthaceae</taxon>
        <taxon>Nepenthes</taxon>
    </lineage>
</organism>
<evidence type="ECO:0000313" key="2">
    <source>
        <dbReference type="EMBL" id="GMH00868.1"/>
    </source>
</evidence>
<evidence type="ECO:0000256" key="1">
    <source>
        <dbReference type="SAM" id="MobiDB-lite"/>
    </source>
</evidence>
<evidence type="ECO:0000313" key="3">
    <source>
        <dbReference type="Proteomes" id="UP001279734"/>
    </source>
</evidence>
<protein>
    <submittedName>
        <fullName evidence="2">Uncharacterized protein</fullName>
    </submittedName>
</protein>
<proteinExistence type="predicted"/>
<reference evidence="2" key="1">
    <citation type="submission" date="2023-05" db="EMBL/GenBank/DDBJ databases">
        <title>Nepenthes gracilis genome sequencing.</title>
        <authorList>
            <person name="Fukushima K."/>
        </authorList>
    </citation>
    <scope>NUCLEOTIDE SEQUENCE</scope>
    <source>
        <strain evidence="2">SING2019-196</strain>
    </source>
</reference>